<proteinExistence type="predicted"/>
<evidence type="ECO:0000313" key="1">
    <source>
        <dbReference type="EMBL" id="CAI4036940.1"/>
    </source>
</evidence>
<name>A0AA35IU33_SACMI</name>
<organism evidence="1 2">
    <name type="scientific">Saccharomyces mikatae IFO 1815</name>
    <dbReference type="NCBI Taxonomy" id="226126"/>
    <lineage>
        <taxon>Eukaryota</taxon>
        <taxon>Fungi</taxon>
        <taxon>Dikarya</taxon>
        <taxon>Ascomycota</taxon>
        <taxon>Saccharomycotina</taxon>
        <taxon>Saccharomycetes</taxon>
        <taxon>Saccharomycetales</taxon>
        <taxon>Saccharomycetaceae</taxon>
        <taxon>Saccharomyces</taxon>
    </lineage>
</organism>
<accession>A0AA35IU33</accession>
<dbReference type="RefSeq" id="XP_056080057.1">
    <property type="nucleotide sequence ID" value="XM_056226327.1"/>
</dbReference>
<dbReference type="Proteomes" id="UP001161438">
    <property type="component" value="Chromosome 16"/>
</dbReference>
<keyword evidence="2" id="KW-1185">Reference proteome</keyword>
<evidence type="ECO:0000313" key="2">
    <source>
        <dbReference type="Proteomes" id="UP001161438"/>
    </source>
</evidence>
<sequence length="369" mass="42207">MQTVSRILPTTLSALELKSDERTFQFDEEAEIPKPLNECEDIRRLINETAQWAIRVDHIHNKTDQEIERLDKVIKEVTESNNIFTSCSRKYKSHRHFSDSESSLNTQQNSLSQLHGSYDRNWRYRINKWFKKNKSKLAPLSASDLEVTDNDKVHESEGNLLGESETPYSSDADDFTNGLNIISPLTPDDFDNKDIFDKIDETSEVHPTLEVKKSSISPTFGNDIKKGLLTDDTESIISEPPLRENKKTLLKYRNVRTSFNILGSEKGTSKNNSGMFRIFHRSSTLGDKNQENMPRVWNTVRNNLGREIYLLQERFKKWTAKNENSKKGQVFKDDAVIVPLSLADPVAETQLESKLCFMSGSEGLTPVQA</sequence>
<dbReference type="AlphaFoldDB" id="A0AA35IU33"/>
<reference evidence="1" key="1">
    <citation type="submission" date="2022-10" db="EMBL/GenBank/DDBJ databases">
        <authorList>
            <person name="Byrne P K."/>
        </authorList>
    </citation>
    <scope>NUCLEOTIDE SEQUENCE</scope>
    <source>
        <strain evidence="1">IFO1815</strain>
    </source>
</reference>
<dbReference type="EMBL" id="OX365772">
    <property type="protein sequence ID" value="CAI4036940.1"/>
    <property type="molecule type" value="Genomic_DNA"/>
</dbReference>
<protein>
    <recommendedName>
        <fullName evidence="3">YPR078C-like protein</fullName>
    </recommendedName>
</protein>
<evidence type="ECO:0008006" key="3">
    <source>
        <dbReference type="Google" id="ProtNLM"/>
    </source>
</evidence>
<dbReference type="GeneID" id="80921865"/>
<gene>
    <name evidence="1" type="primary">SMKI16G2370</name>
    <name evidence="1" type="ORF">SMKI_16G2370</name>
</gene>